<reference evidence="3 5" key="1">
    <citation type="submission" date="2023-07" db="EMBL/GenBank/DDBJ databases">
        <title>Unpublished Manusciprt.</title>
        <authorList>
            <person name="Aydin F."/>
            <person name="Tarhane S."/>
            <person name="Saticioglu I.B."/>
            <person name="Karakaya E."/>
            <person name="Abay S."/>
            <person name="Guran O."/>
            <person name="Bozkurt E."/>
            <person name="Uzum N."/>
            <person name="Olgun K."/>
            <person name="Jablonski D."/>
        </authorList>
    </citation>
    <scope>NUCLEOTIDE SEQUENCE</scope>
    <source>
        <strain evidence="5">faydin-H75</strain>
        <strain evidence="3">Faydin-H76</strain>
    </source>
</reference>
<dbReference type="AlphaFoldDB" id="A0AA90TFN3"/>
<gene>
    <name evidence="2" type="ORF">Q5I04_08560</name>
    <name evidence="3" type="ORF">Q5I06_08595</name>
</gene>
<feature type="region of interest" description="Disordered" evidence="1">
    <location>
        <begin position="470"/>
        <end position="497"/>
    </location>
</feature>
<comment type="caution">
    <text evidence="3">The sequence shown here is derived from an EMBL/GenBank/DDBJ whole genome shotgun (WGS) entry which is preliminary data.</text>
</comment>
<evidence type="ECO:0000256" key="1">
    <source>
        <dbReference type="SAM" id="MobiDB-lite"/>
    </source>
</evidence>
<dbReference type="EMBL" id="JAUYZK010000023">
    <property type="protein sequence ID" value="MDP2539825.1"/>
    <property type="molecule type" value="Genomic_DNA"/>
</dbReference>
<evidence type="ECO:0000313" key="3">
    <source>
        <dbReference type="EMBL" id="MDP2539825.1"/>
    </source>
</evidence>
<feature type="non-terminal residue" evidence="3">
    <location>
        <position position="642"/>
    </location>
</feature>
<dbReference type="RefSeq" id="WP_305517786.1">
    <property type="nucleotide sequence ID" value="NZ_JAUPEV010000024.1"/>
</dbReference>
<evidence type="ECO:0000313" key="5">
    <source>
        <dbReference type="Proteomes" id="UP001240777"/>
    </source>
</evidence>
<reference evidence="2 4" key="3">
    <citation type="journal article" date="2024" name="Syst. Appl. Microbiol.">
        <title>Helicobacter cappadocius sp. nov., from lizards: The first psychrotrophic Helicobacter species.</title>
        <authorList>
            <person name="Aydin F."/>
            <person name="Tarhane S."/>
            <person name="Karakaya E."/>
            <person name="Abay S."/>
            <person name="Kayman T."/>
            <person name="Guran O."/>
            <person name="Bozkurt E."/>
            <person name="Uzum N."/>
            <person name="Avci A."/>
            <person name="Olgun K."/>
            <person name="Jablonski D."/>
            <person name="Guran C."/>
            <person name="Burcin Saticioglu I."/>
        </authorList>
    </citation>
    <scope>NUCLEOTIDE SEQUENCE [LARGE SCALE GENOMIC DNA]</scope>
    <source>
        <strain evidence="2">Faydin-H75</strain>
        <strain evidence="4">faydin-H76</strain>
    </source>
</reference>
<evidence type="ECO:0000313" key="4">
    <source>
        <dbReference type="Proteomes" id="UP001177258"/>
    </source>
</evidence>
<reference evidence="2" key="2">
    <citation type="submission" date="2023-07" db="EMBL/GenBank/DDBJ databases">
        <authorList>
            <person name="Aydin F."/>
            <person name="Tarhane S."/>
            <person name="Saticioglu I.B."/>
            <person name="Karakaya E."/>
            <person name="Abay S."/>
            <person name="Guran O."/>
            <person name="Bozkurt E."/>
            <person name="Uzum N."/>
            <person name="Olgun K."/>
            <person name="Jablonski D."/>
        </authorList>
    </citation>
    <scope>NUCLEOTIDE SEQUENCE</scope>
    <source>
        <strain evidence="2">Faydin-H75</strain>
    </source>
</reference>
<keyword evidence="5" id="KW-1185">Reference proteome</keyword>
<dbReference type="Proteomes" id="UP001177258">
    <property type="component" value="Unassembled WGS sequence"/>
</dbReference>
<proteinExistence type="predicted"/>
<evidence type="ECO:0000313" key="2">
    <source>
        <dbReference type="EMBL" id="MDO7253950.1"/>
    </source>
</evidence>
<name>A0AA90TFN3_9HELI</name>
<feature type="compositionally biased region" description="Polar residues" evidence="1">
    <location>
        <begin position="479"/>
        <end position="489"/>
    </location>
</feature>
<dbReference type="Proteomes" id="UP001240777">
    <property type="component" value="Unassembled WGS sequence"/>
</dbReference>
<protein>
    <submittedName>
        <fullName evidence="3">Uncharacterized protein</fullName>
    </submittedName>
</protein>
<feature type="non-terminal residue" evidence="3">
    <location>
        <position position="1"/>
    </location>
</feature>
<dbReference type="EMBL" id="JAUPEV010000024">
    <property type="protein sequence ID" value="MDO7253950.1"/>
    <property type="molecule type" value="Genomic_DNA"/>
</dbReference>
<accession>A0AA90TFN3</accession>
<sequence length="642" mass="67224">STLTSKNTSIIGDIYGNSFQTSANGKNNYKGTLLANLSFDSTTSNPSFYQSQSTDTIYGLADGSSLSFVGKGALRSSKYDSTTGKDSGSVNLYLGVNYENLNISVLNTGGTLNLLQNQFDHNSNDLKWAKGTYNFKGVNISVANGLDSDNNNTNVNMVFANADTANANNLLQTEDNSLITSSTDASGNTKNINDYIEASSLNVGGSVNLRGGDNHFTFIGDKALSTTTKTPIALAGNPDGIKATINFINAGNALLADTSSIDSTLNTAGSILFSSNVATSNNAGGNANYIYNVFGSNISNAIVSASSYTSTDKKYNAQAKVSFNAIFDSRDLDNRVDSNNNAQTSLQYYSDNNAIGDAKLKISKSSLSGTLTLGSDATQANNIVAHLAFYGKDALGNSGKIIGGDSSSTLILDGSGSFKKDSDDKLVSDDNSFNFSAIKGFNGSAYILNSTLSAALEDKSGVSLSTGANVSSGSGANSLPENSPQNTDGTKFDSSDSSASKLQSLNITFNATSDSLKAGMEQYNKEQQIQDVATSAYLSSDASSFISEHIIGDMKDSAGNSLNLDLNNAHTIDKAIGYTTSALNVNFIGSDSIKPAYSKTCTNSSDSSTCTYSASKDDSGSILGFYIHDDNAKNIYNFIDFG</sequence>
<organism evidence="3 4">
    <name type="scientific">Helicobacter cappadocius</name>
    <dbReference type="NCBI Taxonomy" id="3063998"/>
    <lineage>
        <taxon>Bacteria</taxon>
        <taxon>Pseudomonadati</taxon>
        <taxon>Campylobacterota</taxon>
        <taxon>Epsilonproteobacteria</taxon>
        <taxon>Campylobacterales</taxon>
        <taxon>Helicobacteraceae</taxon>
        <taxon>Helicobacter</taxon>
    </lineage>
</organism>